<feature type="region of interest" description="Disordered" evidence="1">
    <location>
        <begin position="1"/>
        <end position="36"/>
    </location>
</feature>
<organism evidence="2">
    <name type="scientific">Gibberella zeae</name>
    <name type="common">Wheat head blight fungus</name>
    <name type="synonym">Fusarium graminearum</name>
    <dbReference type="NCBI Taxonomy" id="5518"/>
    <lineage>
        <taxon>Eukaryota</taxon>
        <taxon>Fungi</taxon>
        <taxon>Dikarya</taxon>
        <taxon>Ascomycota</taxon>
        <taxon>Pezizomycotina</taxon>
        <taxon>Sordariomycetes</taxon>
        <taxon>Hypocreomycetidae</taxon>
        <taxon>Hypocreales</taxon>
        <taxon>Nectriaceae</taxon>
        <taxon>Fusarium</taxon>
    </lineage>
</organism>
<name>A0A4E9D606_GIBZA</name>
<evidence type="ECO:0000256" key="1">
    <source>
        <dbReference type="SAM" id="MobiDB-lite"/>
    </source>
</evidence>
<dbReference type="EMBL" id="CAAKMV010000088">
    <property type="protein sequence ID" value="VIO54031.1"/>
    <property type="molecule type" value="Genomic_DNA"/>
</dbReference>
<dbReference type="AlphaFoldDB" id="A0A4E9D606"/>
<evidence type="ECO:0000313" key="2">
    <source>
        <dbReference type="EMBL" id="VIO54031.1"/>
    </source>
</evidence>
<gene>
    <name evidence="2" type="ORF">FUG_LOCUS114576</name>
</gene>
<sequence length="163" mass="17779">MQSLKGRRDRASAIPMSKRPAKLARDGPRQMGSTEDAELEFGEGCNWKWKNGTKLRLTGRLSVSGKKELREPMGAGNDPIREWSPVQGLTSVASASALQPSSPSTEPNARSVMSVSISIFVWPPPFRAEKLSRAGRSTGSSVKSSRVAWHHFLSVHLNIAVAR</sequence>
<reference evidence="2" key="1">
    <citation type="submission" date="2019-04" db="EMBL/GenBank/DDBJ databases">
        <authorList>
            <person name="Melise S."/>
            <person name="Noan J."/>
            <person name="Okalmin O."/>
        </authorList>
    </citation>
    <scope>NUCLEOTIDE SEQUENCE</scope>
    <source>
        <strain evidence="2">FN9</strain>
    </source>
</reference>
<proteinExistence type="predicted"/>
<accession>A0A4E9D606</accession>
<protein>
    <submittedName>
        <fullName evidence="2">Uncharacterized protein</fullName>
    </submittedName>
</protein>